<comment type="caution">
    <text evidence="1">The sequence shown here is derived from an EMBL/GenBank/DDBJ whole genome shotgun (WGS) entry which is preliminary data.</text>
</comment>
<keyword evidence="2" id="KW-1185">Reference proteome</keyword>
<dbReference type="AlphaFoldDB" id="K6YKD8"/>
<evidence type="ECO:0000313" key="2">
    <source>
        <dbReference type="Proteomes" id="UP000006327"/>
    </source>
</evidence>
<name>K6YKD8_9ALTE</name>
<keyword evidence="1" id="KW-0378">Hydrolase</keyword>
<dbReference type="InterPro" id="IPR015943">
    <property type="entry name" value="WD40/YVTN_repeat-like_dom_sf"/>
</dbReference>
<dbReference type="Proteomes" id="UP000006327">
    <property type="component" value="Unassembled WGS sequence"/>
</dbReference>
<dbReference type="SUPFAM" id="SSF110296">
    <property type="entry name" value="Oligoxyloglucan reducing end-specific cellobiohydrolase"/>
    <property type="match status" value="1"/>
</dbReference>
<dbReference type="GO" id="GO:0016787">
    <property type="term" value="F:hydrolase activity"/>
    <property type="evidence" value="ECO:0007669"/>
    <property type="project" value="UniProtKB-KW"/>
</dbReference>
<dbReference type="OrthoDB" id="9813892at2"/>
<proteinExistence type="predicted"/>
<dbReference type="Gene3D" id="2.130.10.10">
    <property type="entry name" value="YVTN repeat-like/Quinoprotein amine dehydrogenase"/>
    <property type="match status" value="1"/>
</dbReference>
<organism evidence="1 2">
    <name type="scientific">Paraglaciecola arctica BSs20135</name>
    <dbReference type="NCBI Taxonomy" id="493475"/>
    <lineage>
        <taxon>Bacteria</taxon>
        <taxon>Pseudomonadati</taxon>
        <taxon>Pseudomonadota</taxon>
        <taxon>Gammaproteobacteria</taxon>
        <taxon>Alteromonadales</taxon>
        <taxon>Alteromonadaceae</taxon>
        <taxon>Paraglaciecola</taxon>
    </lineage>
</organism>
<sequence>MDKVTAYREKPLQRTDSYQAFAKNDQVAVLVGNNGVVLTSHDAKTWSRTILAGMPSLIDIASCPDQRLIALSFDNQVWVSNINGDDWISIEVPTQEQLMTIDCAPNGNWWVAGGFSTFLHSANDGQNWQTTSLDEDAIITNLVFISEQDAVATAEFGMILVTENGGISWDLIGFLPDEFFPHSTHFATTAEGWVGGLNGFVYHTKDGGRNWLRQSADSSVPIYQFVQVDDALYALGDNATVMKLAGSNWQTVQPPTAPVYLRAALHFNGKLLVAGGRGMLLALDPNVVIVSAGKAEQSDEI</sequence>
<accession>K6YKD8</accession>
<dbReference type="RefSeq" id="WP_007618670.1">
    <property type="nucleotide sequence ID" value="NZ_BAEO01000021.1"/>
</dbReference>
<protein>
    <submittedName>
        <fullName evidence="1">Glycosyl hydrolase, BNR repeat</fullName>
    </submittedName>
</protein>
<reference evidence="1 2" key="1">
    <citation type="journal article" date="2017" name="Antonie Van Leeuwenhoek">
        <title>Rhizobium rhizosphaerae sp. nov., a novel species isolated from rice rhizosphere.</title>
        <authorList>
            <person name="Zhao J.J."/>
            <person name="Zhang J."/>
            <person name="Zhang R.J."/>
            <person name="Zhang C.W."/>
            <person name="Yin H.Q."/>
            <person name="Zhang X.X."/>
        </authorList>
    </citation>
    <scope>NUCLEOTIDE SEQUENCE [LARGE SCALE GENOMIC DNA]</scope>
    <source>
        <strain evidence="1 2">BSs20135</strain>
    </source>
</reference>
<dbReference type="PANTHER" id="PTHR47199:SF2">
    <property type="entry name" value="PHOTOSYSTEM II STABILITY_ASSEMBLY FACTOR HCF136, CHLOROPLASTIC"/>
    <property type="match status" value="1"/>
</dbReference>
<dbReference type="EMBL" id="BAEO01000021">
    <property type="protein sequence ID" value="GAC18657.1"/>
    <property type="molecule type" value="Genomic_DNA"/>
</dbReference>
<dbReference type="STRING" id="493475.GARC_1685"/>
<dbReference type="eggNOG" id="COG4447">
    <property type="taxonomic scope" value="Bacteria"/>
</dbReference>
<evidence type="ECO:0000313" key="1">
    <source>
        <dbReference type="EMBL" id="GAC18657.1"/>
    </source>
</evidence>
<dbReference type="PANTHER" id="PTHR47199">
    <property type="entry name" value="PHOTOSYSTEM II STABILITY/ASSEMBLY FACTOR HCF136, CHLOROPLASTIC"/>
    <property type="match status" value="1"/>
</dbReference>
<gene>
    <name evidence="1" type="ORF">GARC_1685</name>
</gene>